<evidence type="ECO:0000313" key="3">
    <source>
        <dbReference type="WBParaSite" id="PSAMB.scaffold2097size25447.g16307.t1"/>
    </source>
</evidence>
<feature type="region of interest" description="Disordered" evidence="1">
    <location>
        <begin position="755"/>
        <end position="778"/>
    </location>
</feature>
<feature type="compositionally biased region" description="Basic and acidic residues" evidence="1">
    <location>
        <begin position="349"/>
        <end position="360"/>
    </location>
</feature>
<feature type="compositionally biased region" description="Basic and acidic residues" evidence="1">
    <location>
        <begin position="431"/>
        <end position="466"/>
    </location>
</feature>
<feature type="region of interest" description="Disordered" evidence="1">
    <location>
        <begin position="587"/>
        <end position="624"/>
    </location>
</feature>
<feature type="compositionally biased region" description="Low complexity" evidence="1">
    <location>
        <begin position="416"/>
        <end position="430"/>
    </location>
</feature>
<feature type="compositionally biased region" description="Basic and acidic residues" evidence="1">
    <location>
        <begin position="530"/>
        <end position="544"/>
    </location>
</feature>
<feature type="region of interest" description="Disordered" evidence="1">
    <location>
        <begin position="641"/>
        <end position="719"/>
    </location>
</feature>
<feature type="compositionally biased region" description="Basic and acidic residues" evidence="1">
    <location>
        <begin position="554"/>
        <end position="566"/>
    </location>
</feature>
<feature type="compositionally biased region" description="Low complexity" evidence="1">
    <location>
        <begin position="641"/>
        <end position="654"/>
    </location>
</feature>
<evidence type="ECO:0000256" key="1">
    <source>
        <dbReference type="SAM" id="MobiDB-lite"/>
    </source>
</evidence>
<organism evidence="2 3">
    <name type="scientific">Plectus sambesii</name>
    <dbReference type="NCBI Taxonomy" id="2011161"/>
    <lineage>
        <taxon>Eukaryota</taxon>
        <taxon>Metazoa</taxon>
        <taxon>Ecdysozoa</taxon>
        <taxon>Nematoda</taxon>
        <taxon>Chromadorea</taxon>
        <taxon>Plectida</taxon>
        <taxon>Plectina</taxon>
        <taxon>Plectoidea</taxon>
        <taxon>Plectidae</taxon>
        <taxon>Plectus</taxon>
    </lineage>
</organism>
<feature type="compositionally biased region" description="Low complexity" evidence="1">
    <location>
        <begin position="198"/>
        <end position="211"/>
    </location>
</feature>
<dbReference type="Proteomes" id="UP000887566">
    <property type="component" value="Unplaced"/>
</dbReference>
<reference evidence="3" key="1">
    <citation type="submission" date="2022-11" db="UniProtKB">
        <authorList>
            <consortium name="WormBaseParasite"/>
        </authorList>
    </citation>
    <scope>IDENTIFICATION</scope>
</reference>
<feature type="compositionally biased region" description="Low complexity" evidence="1">
    <location>
        <begin position="679"/>
        <end position="692"/>
    </location>
</feature>
<keyword evidence="2" id="KW-1185">Reference proteome</keyword>
<name>A0A914VJQ2_9BILA</name>
<feature type="compositionally biased region" description="Basic and acidic residues" evidence="1">
    <location>
        <begin position="512"/>
        <end position="523"/>
    </location>
</feature>
<protein>
    <submittedName>
        <fullName evidence="3">Uncharacterized protein</fullName>
    </submittedName>
</protein>
<accession>A0A914VJQ2</accession>
<feature type="compositionally biased region" description="Acidic residues" evidence="1">
    <location>
        <begin position="228"/>
        <end position="242"/>
    </location>
</feature>
<dbReference type="WBParaSite" id="PSAMB.scaffold2097size25447.g16307.t1">
    <property type="protein sequence ID" value="PSAMB.scaffold2097size25447.g16307.t1"/>
    <property type="gene ID" value="PSAMB.scaffold2097size25447.g16307"/>
</dbReference>
<feature type="region of interest" description="Disordered" evidence="1">
    <location>
        <begin position="346"/>
        <end position="567"/>
    </location>
</feature>
<sequence length="778" mass="84355">MDSGEDDEIAQLRSTLLHSIRASKNRSSRGRNKHQEQIFDTDIDDLEALRLAALGTVKAGASVSGNGSPSTWQQPSTPLLRSTQNAQFPVAPPQYRPRFPFNNRLKLTAPRSNLIVLTHTEPKKESYNHNSNHLALPQQRLNGAPANRMLNESPAKRTDKWSRNRDSSDDDSDGEDEEEENGKEGSGSEDGDREERSGSASSASDGLQAAADDAEDDDTSRPALADGELIDIPDTVEDDDEGTASAAAPVKKSTSRNTSGEAETTGAAKSRRSTNRLPTMDEDELLLFDDETTTISSLEPTMSTRPLCAPLPTLYRSPIMIVMIRLFFPHLDNRLGPNDEPEVIVSDAPVREDAPSRDTKSQLQSRRRRRSPTPPGRSAGGYRRRSPGRDPGERRDKRKLESELATVEGRLKQIYSGGSKHSPAPSSSSNARRDRDGRREGGSSAKDHSRRPVGDRQRRRADEDRRRRSRSRSSHERSAGAQRPASRDDRHHRQPLPADGDDRKRRQQPTQRGDDRRAAERPKAATNAPTDRRREQPSTVERSKAPSTKSAHAGVKEEKARKREELPTLMLASAVVKTATSTLASIKGAGKGKPAKTAAATTPKPMPTMVPKTSARGTATQPASKMDLTSLIVTVPVLPSTTTQQQQQQPSQAKKSAKMVDLRQKLGVSTGSRKTTGSDDLALGADAAPAGGRQSLSIKDRLAPIGQSRNSSTDAAPSKKKLESAAYAASKEVIAFAPGALGQLKKRIFSPIRPPVVASSSGAGEGIDSPNRASRSNT</sequence>
<evidence type="ECO:0000313" key="2">
    <source>
        <dbReference type="Proteomes" id="UP000887566"/>
    </source>
</evidence>
<feature type="region of interest" description="Disordered" evidence="1">
    <location>
        <begin position="146"/>
        <end position="279"/>
    </location>
</feature>
<feature type="compositionally biased region" description="Acidic residues" evidence="1">
    <location>
        <begin position="168"/>
        <end position="192"/>
    </location>
</feature>
<feature type="compositionally biased region" description="Low complexity" evidence="1">
    <location>
        <begin position="595"/>
        <end position="613"/>
    </location>
</feature>
<feature type="compositionally biased region" description="Basic and acidic residues" evidence="1">
    <location>
        <begin position="387"/>
        <end position="402"/>
    </location>
</feature>
<proteinExistence type="predicted"/>
<dbReference type="AlphaFoldDB" id="A0A914VJQ2"/>
<feature type="compositionally biased region" description="Basic and acidic residues" evidence="1">
    <location>
        <begin position="154"/>
        <end position="167"/>
    </location>
</feature>